<proteinExistence type="predicted"/>
<dbReference type="EMBL" id="AP015036">
    <property type="protein sequence ID" value="BAT82014.1"/>
    <property type="molecule type" value="Genomic_DNA"/>
</dbReference>
<keyword evidence="2" id="KW-1185">Reference proteome</keyword>
<protein>
    <submittedName>
        <fullName evidence="1">Uncharacterized protein</fullName>
    </submittedName>
</protein>
<evidence type="ECO:0000313" key="1">
    <source>
        <dbReference type="EMBL" id="BAT82014.1"/>
    </source>
</evidence>
<reference evidence="1 2" key="1">
    <citation type="journal article" date="2015" name="Sci. Rep.">
        <title>The power of single molecule real-time sequencing technology in the de novo assembly of a eukaryotic genome.</title>
        <authorList>
            <person name="Sakai H."/>
            <person name="Naito K."/>
            <person name="Ogiso-Tanaka E."/>
            <person name="Takahashi Y."/>
            <person name="Iseki K."/>
            <person name="Muto C."/>
            <person name="Satou K."/>
            <person name="Teruya K."/>
            <person name="Shiroma A."/>
            <person name="Shimoji M."/>
            <person name="Hirano T."/>
            <person name="Itoh T."/>
            <person name="Kaga A."/>
            <person name="Tomooka N."/>
        </authorList>
    </citation>
    <scope>NUCLEOTIDE SEQUENCE [LARGE SCALE GENOMIC DNA]</scope>
    <source>
        <strain evidence="2">cv. Shumari</strain>
    </source>
</reference>
<accession>A0A0S3RN56</accession>
<dbReference type="Proteomes" id="UP000291084">
    <property type="component" value="Chromosome 3"/>
</dbReference>
<name>A0A0S3RN56_PHAAN</name>
<evidence type="ECO:0000313" key="2">
    <source>
        <dbReference type="Proteomes" id="UP000291084"/>
    </source>
</evidence>
<organism evidence="1 2">
    <name type="scientific">Vigna angularis var. angularis</name>
    <dbReference type="NCBI Taxonomy" id="157739"/>
    <lineage>
        <taxon>Eukaryota</taxon>
        <taxon>Viridiplantae</taxon>
        <taxon>Streptophyta</taxon>
        <taxon>Embryophyta</taxon>
        <taxon>Tracheophyta</taxon>
        <taxon>Spermatophyta</taxon>
        <taxon>Magnoliopsida</taxon>
        <taxon>eudicotyledons</taxon>
        <taxon>Gunneridae</taxon>
        <taxon>Pentapetalae</taxon>
        <taxon>rosids</taxon>
        <taxon>fabids</taxon>
        <taxon>Fabales</taxon>
        <taxon>Fabaceae</taxon>
        <taxon>Papilionoideae</taxon>
        <taxon>50 kb inversion clade</taxon>
        <taxon>NPAAA clade</taxon>
        <taxon>indigoferoid/millettioid clade</taxon>
        <taxon>Phaseoleae</taxon>
        <taxon>Vigna</taxon>
    </lineage>
</organism>
<sequence length="95" mass="10502">MHVPSVNENFVSVSRFARDNNVYFKFHSTVCFVKSQVDNSVLLCGYLGPDGLSQFPLLPLHSQNASPPVSTMSVVHKPPAVSTVPTQFYYVFPLA</sequence>
<gene>
    <name evidence="1" type="primary">Vigan.03G194800</name>
    <name evidence="1" type="ORF">VIGAN_03194800</name>
</gene>
<dbReference type="AlphaFoldDB" id="A0A0S3RN56"/>